<proteinExistence type="predicted"/>
<reference evidence="6" key="1">
    <citation type="submission" date="2014-05" db="EMBL/GenBank/DDBJ databases">
        <title>ATOL: Assembling a taxonomically balanced genome-scale reconstruction of the evolutionary history of the Enterobacteriaceae.</title>
        <authorList>
            <person name="Plunkett G. III"/>
            <person name="Neeno-Eckwall E.C."/>
            <person name="Glasner J.D."/>
            <person name="Perna N.T."/>
        </authorList>
    </citation>
    <scope>NUCLEOTIDE SEQUENCE [LARGE SCALE GENOMIC DNA]</scope>
    <source>
        <strain evidence="6">ATCC 49490</strain>
    </source>
</reference>
<dbReference type="AlphaFoldDB" id="A0A085A0N6"/>
<dbReference type="OrthoDB" id="9155960at2"/>
<dbReference type="InterPro" id="IPR008567">
    <property type="entry name" value="BKACE"/>
</dbReference>
<protein>
    <submittedName>
        <fullName evidence="5">3-keto-5-aminohexanoate cleavage enzyme</fullName>
        <ecNumber evidence="5">2.-.-.-</ecNumber>
    </submittedName>
</protein>
<dbReference type="InterPro" id="IPR013785">
    <property type="entry name" value="Aldolase_TIM"/>
</dbReference>
<keyword evidence="2 5" id="KW-0808">Transferase</keyword>
<evidence type="ECO:0000313" key="5">
    <source>
        <dbReference type="EMBL" id="KFC03781.1"/>
    </source>
</evidence>
<keyword evidence="6" id="KW-1185">Reference proteome</keyword>
<dbReference type="Proteomes" id="UP000028630">
    <property type="component" value="Unassembled WGS sequence"/>
</dbReference>
<evidence type="ECO:0000256" key="3">
    <source>
        <dbReference type="ARBA" id="ARBA00022723"/>
    </source>
</evidence>
<dbReference type="PANTHER" id="PTHR37418:SF2">
    <property type="entry name" value="3-KETO-5-AMINOHEXANOATE CLEAVAGE ENZYME"/>
    <property type="match status" value="1"/>
</dbReference>
<dbReference type="PANTHER" id="PTHR37418">
    <property type="entry name" value="3-KETO-5-AMINOHEXANOATE CLEAVAGE ENZYME-RELATED"/>
    <property type="match status" value="1"/>
</dbReference>
<keyword evidence="3" id="KW-0479">Metal-binding</keyword>
<dbReference type="RefSeq" id="WP_038159281.1">
    <property type="nucleotide sequence ID" value="NZ_JMTB01000099.1"/>
</dbReference>
<dbReference type="GO" id="GO:0043720">
    <property type="term" value="F:3-keto-5-aminohexanoate cleavage activity"/>
    <property type="evidence" value="ECO:0007669"/>
    <property type="project" value="InterPro"/>
</dbReference>
<gene>
    <name evidence="5" type="ORF">GTGU_03278</name>
</gene>
<dbReference type="Gene3D" id="3.20.20.70">
    <property type="entry name" value="Aldolase class I"/>
    <property type="match status" value="1"/>
</dbReference>
<comment type="cofactor">
    <cofactor evidence="1">
        <name>Zn(2+)</name>
        <dbReference type="ChEBI" id="CHEBI:29105"/>
    </cofactor>
</comment>
<comment type="caution">
    <text evidence="5">The sequence shown here is derived from an EMBL/GenBank/DDBJ whole genome shotgun (WGS) entry which is preliminary data.</text>
</comment>
<dbReference type="EC" id="2.-.-.-" evidence="5"/>
<organism evidence="5 6">
    <name type="scientific">Trabulsiella guamensis ATCC 49490</name>
    <dbReference type="NCBI Taxonomy" id="1005994"/>
    <lineage>
        <taxon>Bacteria</taxon>
        <taxon>Pseudomonadati</taxon>
        <taxon>Pseudomonadota</taxon>
        <taxon>Gammaproteobacteria</taxon>
        <taxon>Enterobacterales</taxon>
        <taxon>Enterobacteriaceae</taxon>
        <taxon>Trabulsiella</taxon>
    </lineage>
</organism>
<dbReference type="eggNOG" id="COG3246">
    <property type="taxonomic scope" value="Bacteria"/>
</dbReference>
<dbReference type="GO" id="GO:0046872">
    <property type="term" value="F:metal ion binding"/>
    <property type="evidence" value="ECO:0007669"/>
    <property type="project" value="UniProtKB-KW"/>
</dbReference>
<dbReference type="Pfam" id="PF05853">
    <property type="entry name" value="BKACE"/>
    <property type="match status" value="1"/>
</dbReference>
<name>A0A085A0N6_9ENTR</name>
<accession>A0A085A0N6</accession>
<evidence type="ECO:0000256" key="1">
    <source>
        <dbReference type="ARBA" id="ARBA00001947"/>
    </source>
</evidence>
<evidence type="ECO:0000256" key="2">
    <source>
        <dbReference type="ARBA" id="ARBA00022679"/>
    </source>
</evidence>
<evidence type="ECO:0000313" key="6">
    <source>
        <dbReference type="Proteomes" id="UP000028630"/>
    </source>
</evidence>
<dbReference type="EMBL" id="JMTB01000099">
    <property type="protein sequence ID" value="KFC03781.1"/>
    <property type="molecule type" value="Genomic_DNA"/>
</dbReference>
<evidence type="ECO:0000256" key="4">
    <source>
        <dbReference type="ARBA" id="ARBA00022833"/>
    </source>
</evidence>
<sequence length="271" mass="29418">MSDNVIISLAPVAADCPTVIPEEVAKEILASVEHGAAIVHLHVRDKQGHLTPDTQHFQATIAPVMAHSDLIIQASTGGVSSMSIAERCAPLACPGVEMASLNVGSVNLGDNVYFNPTPDVEYCSREIVKRNIIPEFEVFEIGMINNILALQQNIPFKTPMLFNIVLGHRGSTPATVDALIAMRSMIPRDALWGITHYGRQNFDIIAAAVGMGACEVRIGFEDSYYLSASEKASNNYQQVKKLATLIRSMDKTVATPEVARQMLSIPPRQHA</sequence>
<keyword evidence="4" id="KW-0862">Zinc</keyword>